<proteinExistence type="predicted"/>
<evidence type="ECO:0000256" key="1">
    <source>
        <dbReference type="SAM" id="Phobius"/>
    </source>
</evidence>
<reference evidence="2 3" key="1">
    <citation type="submission" date="2021-12" db="EMBL/GenBank/DDBJ databases">
        <title>Genome sequencing of bacteria with rrn-lacking chromosome and rrn-plasmid.</title>
        <authorList>
            <person name="Anda M."/>
            <person name="Iwasaki W."/>
        </authorList>
    </citation>
    <scope>NUCLEOTIDE SEQUENCE [LARGE SCALE GENOMIC DNA]</scope>
    <source>
        <strain evidence="2 3">DSM 100852</strain>
    </source>
</reference>
<dbReference type="GO" id="GO:0006355">
    <property type="term" value="P:regulation of DNA-templated transcription"/>
    <property type="evidence" value="ECO:0007669"/>
    <property type="project" value="TreeGrafter"/>
</dbReference>
<gene>
    <name evidence="2" type="ORF">FUAX_23570</name>
</gene>
<dbReference type="PANTHER" id="PTHR35807">
    <property type="entry name" value="TRANSCRIPTIONAL REGULATOR REDD-RELATED"/>
    <property type="match status" value="1"/>
</dbReference>
<protein>
    <recommendedName>
        <fullName evidence="4">LamG-like jellyroll fold domain-containing protein</fullName>
    </recommendedName>
</protein>
<keyword evidence="1" id="KW-1133">Transmembrane helix</keyword>
<dbReference type="EMBL" id="AP025314">
    <property type="protein sequence ID" value="BDD09925.1"/>
    <property type="molecule type" value="Genomic_DNA"/>
</dbReference>
<dbReference type="PANTHER" id="PTHR35807:SF1">
    <property type="entry name" value="TRANSCRIPTIONAL REGULATOR REDD"/>
    <property type="match status" value="1"/>
</dbReference>
<evidence type="ECO:0000313" key="3">
    <source>
        <dbReference type="Proteomes" id="UP001348817"/>
    </source>
</evidence>
<dbReference type="SUPFAM" id="SSF49899">
    <property type="entry name" value="Concanavalin A-like lectins/glucanases"/>
    <property type="match status" value="1"/>
</dbReference>
<evidence type="ECO:0008006" key="4">
    <source>
        <dbReference type="Google" id="ProtNLM"/>
    </source>
</evidence>
<name>A0AAU9DFZ6_9BACT</name>
<dbReference type="AlphaFoldDB" id="A0AAU9DFZ6"/>
<organism evidence="2 3">
    <name type="scientific">Fulvitalea axinellae</name>
    <dbReference type="NCBI Taxonomy" id="1182444"/>
    <lineage>
        <taxon>Bacteria</taxon>
        <taxon>Pseudomonadati</taxon>
        <taxon>Bacteroidota</taxon>
        <taxon>Cytophagia</taxon>
        <taxon>Cytophagales</taxon>
        <taxon>Persicobacteraceae</taxon>
        <taxon>Fulvitalea</taxon>
    </lineage>
</organism>
<keyword evidence="1" id="KW-0812">Transmembrane</keyword>
<accession>A0AAU9DFZ6</accession>
<dbReference type="KEGG" id="fax:FUAX_23570"/>
<dbReference type="GO" id="GO:0005975">
    <property type="term" value="P:carbohydrate metabolic process"/>
    <property type="evidence" value="ECO:0007669"/>
    <property type="project" value="UniProtKB-ARBA"/>
</dbReference>
<feature type="transmembrane region" description="Helical" evidence="1">
    <location>
        <begin position="377"/>
        <end position="398"/>
    </location>
</feature>
<dbReference type="InterPro" id="IPR051677">
    <property type="entry name" value="AfsR-DnrI-RedD_regulator"/>
</dbReference>
<evidence type="ECO:0000313" key="2">
    <source>
        <dbReference type="EMBL" id="BDD09925.1"/>
    </source>
</evidence>
<dbReference type="GO" id="GO:0004553">
    <property type="term" value="F:hydrolase activity, hydrolyzing O-glycosyl compounds"/>
    <property type="evidence" value="ECO:0007669"/>
    <property type="project" value="UniProtKB-ARBA"/>
</dbReference>
<dbReference type="Pfam" id="PF13385">
    <property type="entry name" value="Laminin_G_3"/>
    <property type="match status" value="1"/>
</dbReference>
<keyword evidence="3" id="KW-1185">Reference proteome</keyword>
<dbReference type="GO" id="GO:0003677">
    <property type="term" value="F:DNA binding"/>
    <property type="evidence" value="ECO:0007669"/>
    <property type="project" value="TreeGrafter"/>
</dbReference>
<dbReference type="InterPro" id="IPR013320">
    <property type="entry name" value="ConA-like_dom_sf"/>
</dbReference>
<keyword evidence="1" id="KW-0472">Membrane</keyword>
<sequence>MSYFLMCLFMVLAFGESASATKEVRIRSDSTYMERVDAFDTVRHVRYGQGDVSGGKLSYLNISEGDFSVEKISKIWEKCGYPPTYIVWGRGQEALAESLCDSLNALERIRGKIEKSDGTPINGVRLSDEGRALPSSYFSVPVREGRTDRINFRKPGYEFNPEVVKVLPGKKLTDPLLVLATQVPLYEGIVSFSLSSSRFDGVFPKGMRNRFEKKGLVKGADYWTFNGKGAQVRLKEKVDGPVSIYFGFRFKEEGHSGQTLFRRGEVFEIFVRKGILSVDLPGKGRGGVFSCKVEPDVWNDLVLTVETGGTLGVYLNGEHKGTVDFGVQGSVRESLVLGRGYWNGGFRGDVRDVILWTRTLGSEEISELSDIEGGGVYWRRGVPIVGILAFLFIFLILFRQRKVKKVEERISIDKRRPTGPEIRFFGGFKVINRAGNDCSHDFAPQVRELLALFFLHTANGQKVGHSIVNNALWCGLDEAQAKNRRSTLFTKLRKVLTKHSLGKLEFDDGSWRLSLKSDVECDIPLVYDWMESPRRNLDLETQAIEYMERGTLCRGVIGAWLASFISEFERRLVIKFKEMETYADISEYQAMAKVSEQTLPADIIGLRYRLRVFLETGEGSWERLSHEYEKRYKREKGVVSERDLDAVMKVEKLLWEKKLGLSRKKSEGTSRP</sequence>
<dbReference type="Gene3D" id="2.60.120.200">
    <property type="match status" value="1"/>
</dbReference>
<dbReference type="Proteomes" id="UP001348817">
    <property type="component" value="Chromosome"/>
</dbReference>